<comment type="caution">
    <text evidence="1">The sequence shown here is derived from an EMBL/GenBank/DDBJ whole genome shotgun (WGS) entry which is preliminary data.</text>
</comment>
<proteinExistence type="predicted"/>
<dbReference type="EMBL" id="BPLR01008569">
    <property type="protein sequence ID" value="GIY25698.1"/>
    <property type="molecule type" value="Genomic_DNA"/>
</dbReference>
<evidence type="ECO:0000313" key="2">
    <source>
        <dbReference type="Proteomes" id="UP001054945"/>
    </source>
</evidence>
<name>A0AAV4S0W0_CAEEX</name>
<reference evidence="1 2" key="1">
    <citation type="submission" date="2021-06" db="EMBL/GenBank/DDBJ databases">
        <title>Caerostris extrusa draft genome.</title>
        <authorList>
            <person name="Kono N."/>
            <person name="Arakawa K."/>
        </authorList>
    </citation>
    <scope>NUCLEOTIDE SEQUENCE [LARGE SCALE GENOMIC DNA]</scope>
</reference>
<evidence type="ECO:0000313" key="1">
    <source>
        <dbReference type="EMBL" id="GIY25698.1"/>
    </source>
</evidence>
<protein>
    <submittedName>
        <fullName evidence="1">Uncharacterized protein</fullName>
    </submittedName>
</protein>
<accession>A0AAV4S0W0</accession>
<sequence>MDGIQSSAFSKVKKYSHLVECWTFVRDAQPVLNVNLLLLNAYIKVSNLCSEVSPDYLKYLEYLVEIFNGTCLCIKNDFAALSELMEHFLECIKACEYGEMFETYEDLLEVIKETDEHLVRCKKHFDEFIAMRERILAIINF</sequence>
<organism evidence="1 2">
    <name type="scientific">Caerostris extrusa</name>
    <name type="common">Bark spider</name>
    <name type="synonym">Caerostris bankana</name>
    <dbReference type="NCBI Taxonomy" id="172846"/>
    <lineage>
        <taxon>Eukaryota</taxon>
        <taxon>Metazoa</taxon>
        <taxon>Ecdysozoa</taxon>
        <taxon>Arthropoda</taxon>
        <taxon>Chelicerata</taxon>
        <taxon>Arachnida</taxon>
        <taxon>Araneae</taxon>
        <taxon>Araneomorphae</taxon>
        <taxon>Entelegynae</taxon>
        <taxon>Araneoidea</taxon>
        <taxon>Araneidae</taxon>
        <taxon>Caerostris</taxon>
    </lineage>
</organism>
<dbReference type="Proteomes" id="UP001054945">
    <property type="component" value="Unassembled WGS sequence"/>
</dbReference>
<gene>
    <name evidence="1" type="ORF">CEXT_583941</name>
</gene>
<dbReference type="AlphaFoldDB" id="A0AAV4S0W0"/>
<keyword evidence="2" id="KW-1185">Reference proteome</keyword>